<protein>
    <submittedName>
        <fullName evidence="2">DUF899 domain-containing protein</fullName>
    </submittedName>
</protein>
<evidence type="ECO:0000256" key="1">
    <source>
        <dbReference type="SAM" id="MobiDB-lite"/>
    </source>
</evidence>
<evidence type="ECO:0000313" key="3">
    <source>
        <dbReference type="Proteomes" id="UP000309128"/>
    </source>
</evidence>
<sequence>MVREKELTRARDALSVERRRRSMVEIDKEYELEGPHGRGCLLDLFEGRRSTTTSTSPSTNPSHHSSNNYRTKEEWARTDFPMGRRRSAPRISWGAVSCSWMRSGIVLSVRTHMGHSGGQGAASDGQPPLSRCGTHSRNSRQTPLFDVVDEPRLRHTGDIPTVNRLNVA</sequence>
<organism evidence="2 3">
    <name type="scientific">Nonomuraea turkmeniaca</name>
    <dbReference type="NCBI Taxonomy" id="103838"/>
    <lineage>
        <taxon>Bacteria</taxon>
        <taxon>Bacillati</taxon>
        <taxon>Actinomycetota</taxon>
        <taxon>Actinomycetes</taxon>
        <taxon>Streptosporangiales</taxon>
        <taxon>Streptosporangiaceae</taxon>
        <taxon>Nonomuraea</taxon>
    </lineage>
</organism>
<name>A0A5S4FNY5_9ACTN</name>
<evidence type="ECO:0000313" key="2">
    <source>
        <dbReference type="EMBL" id="TMR22402.1"/>
    </source>
</evidence>
<gene>
    <name evidence="2" type="ORF">ETD86_11790</name>
</gene>
<feature type="region of interest" description="Disordered" evidence="1">
    <location>
        <begin position="114"/>
        <end position="141"/>
    </location>
</feature>
<feature type="region of interest" description="Disordered" evidence="1">
    <location>
        <begin position="49"/>
        <end position="76"/>
    </location>
</feature>
<dbReference type="InterPro" id="IPR010296">
    <property type="entry name" value="DUF899_thioredox"/>
</dbReference>
<comment type="caution">
    <text evidence="2">The sequence shown here is derived from an EMBL/GenBank/DDBJ whole genome shotgun (WGS) entry which is preliminary data.</text>
</comment>
<reference evidence="2 3" key="1">
    <citation type="submission" date="2019-05" db="EMBL/GenBank/DDBJ databases">
        <title>Draft genome sequence of Nonomuraea turkmeniaca DSM 43926.</title>
        <authorList>
            <person name="Saricaoglu S."/>
            <person name="Isik K."/>
        </authorList>
    </citation>
    <scope>NUCLEOTIDE SEQUENCE [LARGE SCALE GENOMIC DNA]</scope>
    <source>
        <strain evidence="2 3">DSM 43926</strain>
    </source>
</reference>
<dbReference type="Proteomes" id="UP000309128">
    <property type="component" value="Unassembled WGS sequence"/>
</dbReference>
<keyword evidence="3" id="KW-1185">Reference proteome</keyword>
<feature type="compositionally biased region" description="Low complexity" evidence="1">
    <location>
        <begin position="50"/>
        <end position="68"/>
    </location>
</feature>
<dbReference type="Pfam" id="PF05988">
    <property type="entry name" value="DUF899"/>
    <property type="match status" value="1"/>
</dbReference>
<dbReference type="AlphaFoldDB" id="A0A5S4FNY5"/>
<accession>A0A5S4FNY5</accession>
<proteinExistence type="predicted"/>
<dbReference type="EMBL" id="VCKY01000030">
    <property type="protein sequence ID" value="TMR22402.1"/>
    <property type="molecule type" value="Genomic_DNA"/>
</dbReference>